<name>A0A0C2VZB0_9BACL</name>
<evidence type="ECO:0000313" key="2">
    <source>
        <dbReference type="Proteomes" id="UP000031938"/>
    </source>
</evidence>
<dbReference type="STRING" id="889306.KP78_11940"/>
<dbReference type="PATRIC" id="fig|889306.3.peg.1201"/>
<dbReference type="RefSeq" id="WP_041086951.1">
    <property type="nucleotide sequence ID" value="NZ_JXRP01000009.1"/>
</dbReference>
<proteinExistence type="predicted"/>
<reference evidence="1 2" key="1">
    <citation type="submission" date="2015-01" db="EMBL/GenBank/DDBJ databases">
        <title>Genome sequencing of Jeotgalibacillus soli.</title>
        <authorList>
            <person name="Goh K.M."/>
            <person name="Chan K.-G."/>
            <person name="Yaakop A.S."/>
            <person name="Ee R."/>
            <person name="Gan H.M."/>
            <person name="Chan C.S."/>
        </authorList>
    </citation>
    <scope>NUCLEOTIDE SEQUENCE [LARGE SCALE GENOMIC DNA]</scope>
    <source>
        <strain evidence="1 2">P9</strain>
    </source>
</reference>
<keyword evidence="2" id="KW-1185">Reference proteome</keyword>
<organism evidence="1 2">
    <name type="scientific">Jeotgalibacillus soli</name>
    <dbReference type="NCBI Taxonomy" id="889306"/>
    <lineage>
        <taxon>Bacteria</taxon>
        <taxon>Bacillati</taxon>
        <taxon>Bacillota</taxon>
        <taxon>Bacilli</taxon>
        <taxon>Bacillales</taxon>
        <taxon>Caryophanaceae</taxon>
        <taxon>Jeotgalibacillus</taxon>
    </lineage>
</organism>
<protein>
    <submittedName>
        <fullName evidence="1">Uncharacterized protein</fullName>
    </submittedName>
</protein>
<dbReference type="EMBL" id="JXRP01000009">
    <property type="protein sequence ID" value="KIL49726.1"/>
    <property type="molecule type" value="Genomic_DNA"/>
</dbReference>
<comment type="caution">
    <text evidence="1">The sequence shown here is derived from an EMBL/GenBank/DDBJ whole genome shotgun (WGS) entry which is preliminary data.</text>
</comment>
<gene>
    <name evidence="1" type="ORF">KP78_11940</name>
</gene>
<evidence type="ECO:0000313" key="1">
    <source>
        <dbReference type="EMBL" id="KIL49726.1"/>
    </source>
</evidence>
<accession>A0A0C2VZB0</accession>
<dbReference type="AlphaFoldDB" id="A0A0C2VZB0"/>
<dbReference type="Proteomes" id="UP000031938">
    <property type="component" value="Unassembled WGS sequence"/>
</dbReference>
<sequence length="62" mass="6899">MIISPAGEACFPVIQGFVVVRGQMIEVDLFLYRLISASGVRSNQYRVKSTIIFNTACFLKEA</sequence>